<name>A0A0E9P9K0_ANGAN</name>
<reference evidence="2" key="1">
    <citation type="submission" date="2014-11" db="EMBL/GenBank/DDBJ databases">
        <authorList>
            <person name="Amaro Gonzalez C."/>
        </authorList>
    </citation>
    <scope>NUCLEOTIDE SEQUENCE</scope>
</reference>
<dbReference type="EMBL" id="GBXM01107650">
    <property type="protein sequence ID" value="JAH00927.1"/>
    <property type="molecule type" value="Transcribed_RNA"/>
</dbReference>
<organism evidence="2">
    <name type="scientific">Anguilla anguilla</name>
    <name type="common">European freshwater eel</name>
    <name type="synonym">Muraena anguilla</name>
    <dbReference type="NCBI Taxonomy" id="7936"/>
    <lineage>
        <taxon>Eukaryota</taxon>
        <taxon>Metazoa</taxon>
        <taxon>Chordata</taxon>
        <taxon>Craniata</taxon>
        <taxon>Vertebrata</taxon>
        <taxon>Euteleostomi</taxon>
        <taxon>Actinopterygii</taxon>
        <taxon>Neopterygii</taxon>
        <taxon>Teleostei</taxon>
        <taxon>Anguilliformes</taxon>
        <taxon>Anguillidae</taxon>
        <taxon>Anguilla</taxon>
    </lineage>
</organism>
<proteinExistence type="predicted"/>
<sequence length="57" mass="6438">MRWASMLQIHSDSTSPRRRGIIPDKKSQNSFFPVDCGDGVKYTAVFGFSAYKLDHTS</sequence>
<accession>A0A0E9P9K0</accession>
<feature type="region of interest" description="Disordered" evidence="1">
    <location>
        <begin position="1"/>
        <end position="26"/>
    </location>
</feature>
<protein>
    <submittedName>
        <fullName evidence="2">Uncharacterized protein</fullName>
    </submittedName>
</protein>
<evidence type="ECO:0000313" key="2">
    <source>
        <dbReference type="EMBL" id="JAH00927.1"/>
    </source>
</evidence>
<evidence type="ECO:0000256" key="1">
    <source>
        <dbReference type="SAM" id="MobiDB-lite"/>
    </source>
</evidence>
<reference evidence="2" key="2">
    <citation type="journal article" date="2015" name="Fish Shellfish Immunol.">
        <title>Early steps in the European eel (Anguilla anguilla)-Vibrio vulnificus interaction in the gills: Role of the RtxA13 toxin.</title>
        <authorList>
            <person name="Callol A."/>
            <person name="Pajuelo D."/>
            <person name="Ebbesson L."/>
            <person name="Teles M."/>
            <person name="MacKenzie S."/>
            <person name="Amaro C."/>
        </authorList>
    </citation>
    <scope>NUCLEOTIDE SEQUENCE</scope>
</reference>
<dbReference type="AlphaFoldDB" id="A0A0E9P9K0"/>